<dbReference type="GO" id="GO:0016787">
    <property type="term" value="F:hydrolase activity"/>
    <property type="evidence" value="ECO:0007669"/>
    <property type="project" value="UniProtKB-KW"/>
</dbReference>
<comment type="caution">
    <text evidence="2">The sequence shown here is derived from an EMBL/GenBank/DDBJ whole genome shotgun (WGS) entry which is preliminary data.</text>
</comment>
<feature type="domain" description="Secretion system C-terminal sorting" evidence="1">
    <location>
        <begin position="156"/>
        <end position="241"/>
    </location>
</feature>
<evidence type="ECO:0000259" key="1">
    <source>
        <dbReference type="Pfam" id="PF18962"/>
    </source>
</evidence>
<proteinExistence type="predicted"/>
<evidence type="ECO:0000313" key="2">
    <source>
        <dbReference type="EMBL" id="MPM29223.1"/>
    </source>
</evidence>
<dbReference type="EC" id="3.4.24.-" evidence="2"/>
<reference evidence="2" key="1">
    <citation type="submission" date="2019-08" db="EMBL/GenBank/DDBJ databases">
        <authorList>
            <person name="Kucharzyk K."/>
            <person name="Murdoch R.W."/>
            <person name="Higgins S."/>
            <person name="Loffler F."/>
        </authorList>
    </citation>
    <scope>NUCLEOTIDE SEQUENCE</scope>
</reference>
<name>A0A644YRX5_9ZZZZ</name>
<dbReference type="NCBIfam" id="TIGR04183">
    <property type="entry name" value="Por_Secre_tail"/>
    <property type="match status" value="1"/>
</dbReference>
<accession>A0A644YRX5</accession>
<protein>
    <submittedName>
        <fullName evidence="2">Karilysin</fullName>
        <ecNumber evidence="2">3.4.24.-</ecNumber>
    </submittedName>
</protein>
<dbReference type="Pfam" id="PF18962">
    <property type="entry name" value="Por_Secre_tail"/>
    <property type="match status" value="1"/>
</dbReference>
<keyword evidence="2" id="KW-0378">Hydrolase</keyword>
<dbReference type="EMBL" id="VSSQ01005455">
    <property type="protein sequence ID" value="MPM29223.1"/>
    <property type="molecule type" value="Genomic_DNA"/>
</dbReference>
<organism evidence="2">
    <name type="scientific">bioreactor metagenome</name>
    <dbReference type="NCBI Taxonomy" id="1076179"/>
    <lineage>
        <taxon>unclassified sequences</taxon>
        <taxon>metagenomes</taxon>
        <taxon>ecological metagenomes</taxon>
    </lineage>
</organism>
<gene>
    <name evidence="2" type="primary">kly_2</name>
    <name evidence="2" type="ORF">SDC9_75763</name>
</gene>
<dbReference type="AlphaFoldDB" id="A0A644YRX5"/>
<sequence length="245" mass="26878">MNWSHSMNLAPVSIGSDSIVLRAFKPNGFGTVSATVTSSSLSINLPALNVWVGKPNQPTDITFLPASPCLNQEVIAMVTANNPAQSNAYYQWSGISNILYTNGNASEIFFKTMTELPYTTYVTVKACNDCGCSLPYTKLLSVNDCGGGNPPAPVAIYPNPATDRLTIELTADETENADMLLRTTSTTVVESYIIQLWHERNGMVREIKSTERVTHISLLGLPKGMYFVHVKKEGEVVQKQILWVR</sequence>
<dbReference type="InterPro" id="IPR026444">
    <property type="entry name" value="Secre_tail"/>
</dbReference>